<dbReference type="EMBL" id="JACGXN010000012">
    <property type="protein sequence ID" value="MBA8881125.1"/>
    <property type="molecule type" value="Genomic_DNA"/>
</dbReference>
<dbReference type="InterPro" id="IPR011990">
    <property type="entry name" value="TPR-like_helical_dom_sf"/>
</dbReference>
<dbReference type="Gene3D" id="1.25.40.10">
    <property type="entry name" value="Tetratricopeptide repeat domain"/>
    <property type="match status" value="1"/>
</dbReference>
<dbReference type="Proteomes" id="UP000549052">
    <property type="component" value="Unassembled WGS sequence"/>
</dbReference>
<gene>
    <name evidence="1" type="ORF">FHW16_004860</name>
</gene>
<evidence type="ECO:0000313" key="1">
    <source>
        <dbReference type="EMBL" id="MBA8881125.1"/>
    </source>
</evidence>
<reference evidence="1 2" key="1">
    <citation type="submission" date="2020-07" db="EMBL/GenBank/DDBJ databases">
        <title>Genomic Encyclopedia of Type Strains, Phase IV (KMG-V): Genome sequencing to study the core and pangenomes of soil and plant-associated prokaryotes.</title>
        <authorList>
            <person name="Whitman W."/>
        </authorList>
    </citation>
    <scope>NUCLEOTIDE SEQUENCE [LARGE SCALE GENOMIC DNA]</scope>
    <source>
        <strain evidence="1 2">AN3</strain>
    </source>
</reference>
<sequence>MAETDQAIIDGIVSFWRKAGPDAWFKKDEAFDETFRQTFLDRHFAAARREYDSWTETAEGALALMILLDQFPRNCFRGTGHMYATDSLARHYAGEVLEKGHDISLEPSVRGFLYLPFMHSENIDEQLRCVKLYTASAPSQLEWAEDHYNIIRQFGRFPHRNAILGRKSTPEEQAFLDAGGFAG</sequence>
<organism evidence="1 2">
    <name type="scientific">Phyllobacterium myrsinacearum</name>
    <dbReference type="NCBI Taxonomy" id="28101"/>
    <lineage>
        <taxon>Bacteria</taxon>
        <taxon>Pseudomonadati</taxon>
        <taxon>Pseudomonadota</taxon>
        <taxon>Alphaproteobacteria</taxon>
        <taxon>Hyphomicrobiales</taxon>
        <taxon>Phyllobacteriaceae</taxon>
        <taxon>Phyllobacterium</taxon>
    </lineage>
</organism>
<protein>
    <submittedName>
        <fullName evidence="1">Uncharacterized protein (DUF924 family)</fullName>
    </submittedName>
</protein>
<dbReference type="Gene3D" id="1.20.58.320">
    <property type="entry name" value="TPR-like"/>
    <property type="match status" value="1"/>
</dbReference>
<name>A0A839ESP0_9HYPH</name>
<dbReference type="SUPFAM" id="SSF48452">
    <property type="entry name" value="TPR-like"/>
    <property type="match status" value="1"/>
</dbReference>
<dbReference type="InterPro" id="IPR010323">
    <property type="entry name" value="DUF924"/>
</dbReference>
<proteinExistence type="predicted"/>
<dbReference type="AlphaFoldDB" id="A0A839ESP0"/>
<dbReference type="Pfam" id="PF06041">
    <property type="entry name" value="DUF924"/>
    <property type="match status" value="1"/>
</dbReference>
<accession>A0A839ESP0</accession>
<dbReference type="RefSeq" id="WP_182551743.1">
    <property type="nucleotide sequence ID" value="NZ_JACGXN010000012.1"/>
</dbReference>
<evidence type="ECO:0000313" key="2">
    <source>
        <dbReference type="Proteomes" id="UP000549052"/>
    </source>
</evidence>
<comment type="caution">
    <text evidence="1">The sequence shown here is derived from an EMBL/GenBank/DDBJ whole genome shotgun (WGS) entry which is preliminary data.</text>
</comment>
<keyword evidence="2" id="KW-1185">Reference proteome</keyword>